<dbReference type="InterPro" id="IPR000477">
    <property type="entry name" value="RT_dom"/>
</dbReference>
<evidence type="ECO:0000259" key="2">
    <source>
        <dbReference type="PROSITE" id="PS50878"/>
    </source>
</evidence>
<gene>
    <name evidence="3" type="ORF">HHK36_020529</name>
</gene>
<feature type="compositionally biased region" description="Basic residues" evidence="1">
    <location>
        <begin position="23"/>
        <end position="32"/>
    </location>
</feature>
<evidence type="ECO:0000256" key="1">
    <source>
        <dbReference type="SAM" id="MobiDB-lite"/>
    </source>
</evidence>
<sequence>MSRSNKGDPNDTGDDCDMAKNSGRCRSKTKMKKDVRVLSGENKLQRVTMIDCRSDEKLQGFDYRYLKIEHANYMQSNAQVLQSSRFNINGSPEGYFASSRNLRQGDPLSPFLFVIAMQGLSSLLDEAVLNGAITPHIKCSDPLLSHLCFVDNLFIFTQAEEKLASNLAKVLQNFSAVSGLHPNLDKS</sequence>
<name>A0A835DB45_TETSI</name>
<comment type="caution">
    <text evidence="3">The sequence shown here is derived from an EMBL/GenBank/DDBJ whole genome shotgun (WGS) entry which is preliminary data.</text>
</comment>
<dbReference type="PROSITE" id="PS50878">
    <property type="entry name" value="RT_POL"/>
    <property type="match status" value="1"/>
</dbReference>
<protein>
    <recommendedName>
        <fullName evidence="2">Reverse transcriptase domain-containing protein</fullName>
    </recommendedName>
</protein>
<organism evidence="3 4">
    <name type="scientific">Tetracentron sinense</name>
    <name type="common">Spur-leaf</name>
    <dbReference type="NCBI Taxonomy" id="13715"/>
    <lineage>
        <taxon>Eukaryota</taxon>
        <taxon>Viridiplantae</taxon>
        <taxon>Streptophyta</taxon>
        <taxon>Embryophyta</taxon>
        <taxon>Tracheophyta</taxon>
        <taxon>Spermatophyta</taxon>
        <taxon>Magnoliopsida</taxon>
        <taxon>Trochodendrales</taxon>
        <taxon>Trochodendraceae</taxon>
        <taxon>Tetracentron</taxon>
    </lineage>
</organism>
<dbReference type="OrthoDB" id="1113074at2759"/>
<feature type="region of interest" description="Disordered" evidence="1">
    <location>
        <begin position="1"/>
        <end position="32"/>
    </location>
</feature>
<dbReference type="AlphaFoldDB" id="A0A835DB45"/>
<proteinExistence type="predicted"/>
<dbReference type="Proteomes" id="UP000655225">
    <property type="component" value="Unassembled WGS sequence"/>
</dbReference>
<keyword evidence="4" id="KW-1185">Reference proteome</keyword>
<accession>A0A835DB45</accession>
<reference evidence="3 4" key="1">
    <citation type="submission" date="2020-04" db="EMBL/GenBank/DDBJ databases">
        <title>Plant Genome Project.</title>
        <authorList>
            <person name="Zhang R.-G."/>
        </authorList>
    </citation>
    <scope>NUCLEOTIDE SEQUENCE [LARGE SCALE GENOMIC DNA]</scope>
    <source>
        <strain evidence="3">YNK0</strain>
        <tissue evidence="3">Leaf</tissue>
    </source>
</reference>
<evidence type="ECO:0000313" key="3">
    <source>
        <dbReference type="EMBL" id="KAF8394322.1"/>
    </source>
</evidence>
<dbReference type="EMBL" id="JABCRI010000014">
    <property type="protein sequence ID" value="KAF8394322.1"/>
    <property type="molecule type" value="Genomic_DNA"/>
</dbReference>
<dbReference type="Pfam" id="PF00078">
    <property type="entry name" value="RVT_1"/>
    <property type="match status" value="1"/>
</dbReference>
<evidence type="ECO:0000313" key="4">
    <source>
        <dbReference type="Proteomes" id="UP000655225"/>
    </source>
</evidence>
<feature type="domain" description="Reverse transcriptase" evidence="2">
    <location>
        <begin position="1"/>
        <end position="187"/>
    </location>
</feature>